<dbReference type="AlphaFoldDB" id="A0A8S1DBF7"/>
<dbReference type="EMBL" id="CADEPI010000198">
    <property type="protein sequence ID" value="CAB3379964.1"/>
    <property type="molecule type" value="Genomic_DNA"/>
</dbReference>
<reference evidence="1 2" key="1">
    <citation type="submission" date="2020-04" db="EMBL/GenBank/DDBJ databases">
        <authorList>
            <person name="Alioto T."/>
            <person name="Alioto T."/>
            <person name="Gomez Garrido J."/>
        </authorList>
    </citation>
    <scope>NUCLEOTIDE SEQUENCE [LARGE SCALE GENOMIC DNA]</scope>
</reference>
<proteinExistence type="predicted"/>
<gene>
    <name evidence="1" type="ORF">CLODIP_2_CD09095</name>
</gene>
<keyword evidence="2" id="KW-1185">Reference proteome</keyword>
<protein>
    <submittedName>
        <fullName evidence="1">Uncharacterized protein</fullName>
    </submittedName>
</protein>
<evidence type="ECO:0000313" key="1">
    <source>
        <dbReference type="EMBL" id="CAB3379964.1"/>
    </source>
</evidence>
<evidence type="ECO:0000313" key="2">
    <source>
        <dbReference type="Proteomes" id="UP000494165"/>
    </source>
</evidence>
<dbReference type="OrthoDB" id="9977471at2759"/>
<sequence>MDYEWPSKEIRKKAVRDGTFKPENIKPEYMAVHGTKIFLSLSETGGGIPVSLVSLSTFSNPSSPPPKLAPFPSWNMHKKDNCNSIQAARGIETDTEGTCVMWCSTKHQTITLRTSRTLSLNTS</sequence>
<accession>A0A8S1DBF7</accession>
<organism evidence="1 2">
    <name type="scientific">Cloeon dipterum</name>
    <dbReference type="NCBI Taxonomy" id="197152"/>
    <lineage>
        <taxon>Eukaryota</taxon>
        <taxon>Metazoa</taxon>
        <taxon>Ecdysozoa</taxon>
        <taxon>Arthropoda</taxon>
        <taxon>Hexapoda</taxon>
        <taxon>Insecta</taxon>
        <taxon>Pterygota</taxon>
        <taxon>Palaeoptera</taxon>
        <taxon>Ephemeroptera</taxon>
        <taxon>Pisciforma</taxon>
        <taxon>Baetidae</taxon>
        <taxon>Cloeon</taxon>
    </lineage>
</organism>
<dbReference type="Proteomes" id="UP000494165">
    <property type="component" value="Unassembled WGS sequence"/>
</dbReference>
<name>A0A8S1DBF7_9INSE</name>
<dbReference type="InterPro" id="IPR011042">
    <property type="entry name" value="6-blade_b-propeller_TolB-like"/>
</dbReference>
<comment type="caution">
    <text evidence="1">The sequence shown here is derived from an EMBL/GenBank/DDBJ whole genome shotgun (WGS) entry which is preliminary data.</text>
</comment>
<dbReference type="Gene3D" id="2.120.10.30">
    <property type="entry name" value="TolB, C-terminal domain"/>
    <property type="match status" value="1"/>
</dbReference>